<evidence type="ECO:0000256" key="2">
    <source>
        <dbReference type="ARBA" id="ARBA00012438"/>
    </source>
</evidence>
<evidence type="ECO:0000256" key="5">
    <source>
        <dbReference type="ARBA" id="ARBA00022777"/>
    </source>
</evidence>
<dbReference type="Pfam" id="PF00512">
    <property type="entry name" value="HisKA"/>
    <property type="match status" value="1"/>
</dbReference>
<dbReference type="RefSeq" id="WP_072339676.1">
    <property type="nucleotide sequence ID" value="NZ_FPKU01000001.1"/>
</dbReference>
<evidence type="ECO:0000313" key="9">
    <source>
        <dbReference type="EMBL" id="SFZ82454.1"/>
    </source>
</evidence>
<protein>
    <recommendedName>
        <fullName evidence="2">histidine kinase</fullName>
        <ecNumber evidence="2">2.7.13.3</ecNumber>
    </recommendedName>
</protein>
<feature type="domain" description="Histidine kinase" evidence="8">
    <location>
        <begin position="252"/>
        <end position="487"/>
    </location>
</feature>
<evidence type="ECO:0000313" key="10">
    <source>
        <dbReference type="Proteomes" id="UP000183447"/>
    </source>
</evidence>
<dbReference type="AlphaFoldDB" id="A0A1K2HWK7"/>
<dbReference type="Proteomes" id="UP000183447">
    <property type="component" value="Unassembled WGS sequence"/>
</dbReference>
<dbReference type="InterPro" id="IPR005467">
    <property type="entry name" value="His_kinase_dom"/>
</dbReference>
<dbReference type="PANTHER" id="PTHR42878">
    <property type="entry name" value="TWO-COMPONENT HISTIDINE KINASE"/>
    <property type="match status" value="1"/>
</dbReference>
<sequence>MPVTSRTFIRSTILLLIGGLVALLAIVGTTIWLGERSQSFFDEVIEAREARVAAVGLRYSLTQAEGGQRGFLITGQDVYLEPYTAAVAQLPAQIAALESILVPYPQATEPMARLKDAIAAKQREMEETIALRRAGREAEAQALVANDVGRQLMEESLFFLGAIIDAADERLTTGVSDQRANANAQRLVNIIGGLIIILVVGGAALLVVRYTRELTQARDEVRTLNTELEGRVNERTADLARANEEIQRFAYIVTHDLRAPLVNIMGFTSELEESVKNVRAVIERAGGDDPEIEAARLAATEDLPEAIGFIRSSTRKMDGLINAILKLSREGRRVLRPERIELDALLRAAADAVQHQVAEGEGQVVLDVQVPAIRSDRLALEQIFGNLLDNAVKYRQKGRPLEITIRGRQMPGNRVAIEVIDNGRGVAGQDLERIFELFRRSGAQDQPGEGIGLAFVRSVVRNLGGEITVASEFGKGTAFTVILPRALAIAPEGNAK</sequence>
<dbReference type="PANTHER" id="PTHR42878:SF15">
    <property type="entry name" value="BACTERIOPHYTOCHROME"/>
    <property type="match status" value="1"/>
</dbReference>
<evidence type="ECO:0000256" key="1">
    <source>
        <dbReference type="ARBA" id="ARBA00000085"/>
    </source>
</evidence>
<dbReference type="SUPFAM" id="SSF55874">
    <property type="entry name" value="ATPase domain of HSP90 chaperone/DNA topoisomerase II/histidine kinase"/>
    <property type="match status" value="1"/>
</dbReference>
<keyword evidence="5" id="KW-0418">Kinase</keyword>
<dbReference type="PROSITE" id="PS50109">
    <property type="entry name" value="HIS_KIN"/>
    <property type="match status" value="1"/>
</dbReference>
<dbReference type="EMBL" id="FPKU01000001">
    <property type="protein sequence ID" value="SFZ82454.1"/>
    <property type="molecule type" value="Genomic_DNA"/>
</dbReference>
<dbReference type="InterPro" id="IPR007891">
    <property type="entry name" value="CHASE3"/>
</dbReference>
<evidence type="ECO:0000256" key="6">
    <source>
        <dbReference type="SAM" id="Coils"/>
    </source>
</evidence>
<dbReference type="SUPFAM" id="SSF47384">
    <property type="entry name" value="Homodimeric domain of signal transducing histidine kinase"/>
    <property type="match status" value="1"/>
</dbReference>
<dbReference type="GO" id="GO:0000155">
    <property type="term" value="F:phosphorelay sensor kinase activity"/>
    <property type="evidence" value="ECO:0007669"/>
    <property type="project" value="InterPro"/>
</dbReference>
<keyword evidence="7" id="KW-1133">Transmembrane helix</keyword>
<dbReference type="InterPro" id="IPR003594">
    <property type="entry name" value="HATPase_dom"/>
</dbReference>
<keyword evidence="10" id="KW-1185">Reference proteome</keyword>
<keyword evidence="3" id="KW-0597">Phosphoprotein</keyword>
<dbReference type="GO" id="GO:0000156">
    <property type="term" value="F:phosphorelay response regulator activity"/>
    <property type="evidence" value="ECO:0007669"/>
    <property type="project" value="TreeGrafter"/>
</dbReference>
<dbReference type="Gene3D" id="3.30.565.10">
    <property type="entry name" value="Histidine kinase-like ATPase, C-terminal domain"/>
    <property type="match status" value="1"/>
</dbReference>
<dbReference type="CDD" id="cd00075">
    <property type="entry name" value="HATPase"/>
    <property type="match status" value="1"/>
</dbReference>
<keyword evidence="6" id="KW-0175">Coiled coil</keyword>
<dbReference type="PRINTS" id="PR00344">
    <property type="entry name" value="BCTRLSENSOR"/>
</dbReference>
<feature type="transmembrane region" description="Helical" evidence="7">
    <location>
        <begin position="187"/>
        <end position="208"/>
    </location>
</feature>
<dbReference type="CDD" id="cd19410">
    <property type="entry name" value="HK9-like_sensor"/>
    <property type="match status" value="1"/>
</dbReference>
<accession>A0A1K2HWK7</accession>
<dbReference type="GO" id="GO:0030295">
    <property type="term" value="F:protein kinase activator activity"/>
    <property type="evidence" value="ECO:0007669"/>
    <property type="project" value="TreeGrafter"/>
</dbReference>
<dbReference type="OrthoDB" id="9808408at2"/>
<dbReference type="InterPro" id="IPR003661">
    <property type="entry name" value="HisK_dim/P_dom"/>
</dbReference>
<reference evidence="9 10" key="1">
    <citation type="submission" date="2016-11" db="EMBL/GenBank/DDBJ databases">
        <authorList>
            <person name="Jaros S."/>
            <person name="Januszkiewicz K."/>
            <person name="Wedrychowicz H."/>
        </authorList>
    </citation>
    <scope>NUCLEOTIDE SEQUENCE [LARGE SCALE GENOMIC DNA]</scope>
    <source>
        <strain evidence="9 10">ATCC 23634</strain>
    </source>
</reference>
<feature type="coiled-coil region" evidence="6">
    <location>
        <begin position="207"/>
        <end position="245"/>
    </location>
</feature>
<evidence type="ECO:0000256" key="4">
    <source>
        <dbReference type="ARBA" id="ARBA00022679"/>
    </source>
</evidence>
<feature type="transmembrane region" description="Helical" evidence="7">
    <location>
        <begin position="12"/>
        <end position="33"/>
    </location>
</feature>
<dbReference type="Pfam" id="PF05227">
    <property type="entry name" value="CHASE3"/>
    <property type="match status" value="1"/>
</dbReference>
<dbReference type="STRING" id="665118.SAMN02983003_1087"/>
<dbReference type="Pfam" id="PF02518">
    <property type="entry name" value="HATPase_c"/>
    <property type="match status" value="1"/>
</dbReference>
<evidence type="ECO:0000256" key="7">
    <source>
        <dbReference type="SAM" id="Phobius"/>
    </source>
</evidence>
<organism evidence="9 10">
    <name type="scientific">Devosia enhydra</name>
    <dbReference type="NCBI Taxonomy" id="665118"/>
    <lineage>
        <taxon>Bacteria</taxon>
        <taxon>Pseudomonadati</taxon>
        <taxon>Pseudomonadota</taxon>
        <taxon>Alphaproteobacteria</taxon>
        <taxon>Hyphomicrobiales</taxon>
        <taxon>Devosiaceae</taxon>
        <taxon>Devosia</taxon>
    </lineage>
</organism>
<dbReference type="InterPro" id="IPR036097">
    <property type="entry name" value="HisK_dim/P_sf"/>
</dbReference>
<keyword evidence="7" id="KW-0472">Membrane</keyword>
<keyword evidence="4" id="KW-0808">Transferase</keyword>
<proteinExistence type="predicted"/>
<gene>
    <name evidence="9" type="ORF">SAMN02983003_1087</name>
</gene>
<keyword evidence="7" id="KW-0812">Transmembrane</keyword>
<dbReference type="Gene3D" id="1.10.287.130">
    <property type="match status" value="1"/>
</dbReference>
<dbReference type="GO" id="GO:0007234">
    <property type="term" value="P:osmosensory signaling via phosphorelay pathway"/>
    <property type="evidence" value="ECO:0007669"/>
    <property type="project" value="TreeGrafter"/>
</dbReference>
<dbReference type="SMART" id="SM00388">
    <property type="entry name" value="HisKA"/>
    <property type="match status" value="1"/>
</dbReference>
<dbReference type="CDD" id="cd00082">
    <property type="entry name" value="HisKA"/>
    <property type="match status" value="1"/>
</dbReference>
<dbReference type="EC" id="2.7.13.3" evidence="2"/>
<dbReference type="SMART" id="SM00387">
    <property type="entry name" value="HATPase_c"/>
    <property type="match status" value="1"/>
</dbReference>
<dbReference type="InterPro" id="IPR050351">
    <property type="entry name" value="BphY/WalK/GraS-like"/>
</dbReference>
<evidence type="ECO:0000256" key="3">
    <source>
        <dbReference type="ARBA" id="ARBA00022553"/>
    </source>
</evidence>
<evidence type="ECO:0000259" key="8">
    <source>
        <dbReference type="PROSITE" id="PS50109"/>
    </source>
</evidence>
<dbReference type="InterPro" id="IPR004358">
    <property type="entry name" value="Sig_transdc_His_kin-like_C"/>
</dbReference>
<name>A0A1K2HWK7_9HYPH</name>
<comment type="catalytic activity">
    <reaction evidence="1">
        <text>ATP + protein L-histidine = ADP + protein N-phospho-L-histidine.</text>
        <dbReference type="EC" id="2.7.13.3"/>
    </reaction>
</comment>
<dbReference type="InterPro" id="IPR036890">
    <property type="entry name" value="HATPase_C_sf"/>
</dbReference>